<proteinExistence type="predicted"/>
<keyword evidence="3" id="KW-1185">Reference proteome</keyword>
<dbReference type="SMART" id="SM01022">
    <property type="entry name" value="ASCH"/>
    <property type="match status" value="1"/>
</dbReference>
<dbReference type="Pfam" id="PF20251">
    <property type="entry name" value="Big_14"/>
    <property type="match status" value="1"/>
</dbReference>
<dbReference type="PROSITE" id="PS51257">
    <property type="entry name" value="PROKAR_LIPOPROTEIN"/>
    <property type="match status" value="1"/>
</dbReference>
<dbReference type="SUPFAM" id="SSF88697">
    <property type="entry name" value="PUA domain-like"/>
    <property type="match status" value="1"/>
</dbReference>
<comment type="caution">
    <text evidence="2">The sequence shown here is derived from an EMBL/GenBank/DDBJ whole genome shotgun (WGS) entry which is preliminary data.</text>
</comment>
<dbReference type="PANTHER" id="PTHR39203:SF1">
    <property type="entry name" value="CYTOPLASMIC PROTEIN"/>
    <property type="match status" value="1"/>
</dbReference>
<reference evidence="2 3" key="1">
    <citation type="submission" date="2018-10" db="EMBL/GenBank/DDBJ databases">
        <title>Dokdonia luteus sp. nov., isolated from sea water.</title>
        <authorList>
            <person name="Zhou L.Y."/>
            <person name="Du Z.J."/>
        </authorList>
    </citation>
    <scope>NUCLEOTIDE SEQUENCE [LARGE SCALE GENOMIC DNA]</scope>
    <source>
        <strain evidence="2 3">SH27</strain>
    </source>
</reference>
<name>A0A3M0GJQ9_9FLAO</name>
<dbReference type="InterPro" id="IPR046878">
    <property type="entry name" value="Big_14"/>
</dbReference>
<dbReference type="RefSeq" id="WP_121916505.1">
    <property type="nucleotide sequence ID" value="NZ_REFV01000003.1"/>
</dbReference>
<dbReference type="OrthoDB" id="9807542at2"/>
<dbReference type="InterPro" id="IPR009326">
    <property type="entry name" value="DUF984"/>
</dbReference>
<evidence type="ECO:0000313" key="3">
    <source>
        <dbReference type="Proteomes" id="UP000281985"/>
    </source>
</evidence>
<feature type="domain" description="ASCH" evidence="1">
    <location>
        <begin position="62"/>
        <end position="186"/>
    </location>
</feature>
<accession>A0A3M0GJQ9</accession>
<organism evidence="2 3">
    <name type="scientific">Dokdonia sinensis</name>
    <dbReference type="NCBI Taxonomy" id="2479847"/>
    <lineage>
        <taxon>Bacteria</taxon>
        <taxon>Pseudomonadati</taxon>
        <taxon>Bacteroidota</taxon>
        <taxon>Flavobacteriia</taxon>
        <taxon>Flavobacteriales</taxon>
        <taxon>Flavobacteriaceae</taxon>
        <taxon>Dokdonia</taxon>
    </lineage>
</organism>
<sequence>MKYLLYLFLLFTISCNYSQKGQPDEQTVTSEESEIDASVIEMWNDYITANPEAATRELPESWFFHNNKADANRLGNLVAEGKKQAGSSLYIWYEEAGAPLPESGVKHIITDFDGKALAIIEIKKVDTIPFHLITPTYASLDMGTDVELLEKWREAHKAFFTKALAESGDTFTKDMLVVCEYFETVWPVSKNTITPNALSLALHPNSYALSALPDTVEATMYNTTTDTIITGLHYSIEHLKNGSWEDVVPDLIFNDIGYELFPNGAQTFPINLLHNKITYKKGSYRISKRYLKDDYHRTRKQYPVSANFTIF</sequence>
<dbReference type="Proteomes" id="UP000281985">
    <property type="component" value="Unassembled WGS sequence"/>
</dbReference>
<protein>
    <submittedName>
        <fullName evidence="2">ASCH domain-containing protein</fullName>
    </submittedName>
</protein>
<dbReference type="EMBL" id="REFV01000003">
    <property type="protein sequence ID" value="RMB62872.1"/>
    <property type="molecule type" value="Genomic_DNA"/>
</dbReference>
<evidence type="ECO:0000259" key="1">
    <source>
        <dbReference type="SMART" id="SM01022"/>
    </source>
</evidence>
<dbReference type="PANTHER" id="PTHR39203">
    <property type="entry name" value="CYTOPLASMIC PROTEIN-RELATED"/>
    <property type="match status" value="1"/>
</dbReference>
<dbReference type="InterPro" id="IPR015947">
    <property type="entry name" value="PUA-like_sf"/>
</dbReference>
<dbReference type="Gene3D" id="3.10.400.10">
    <property type="entry name" value="Sulfate adenylyltransferase"/>
    <property type="match status" value="1"/>
</dbReference>
<dbReference type="InterPro" id="IPR007374">
    <property type="entry name" value="ASCH_domain"/>
</dbReference>
<dbReference type="CDD" id="cd06553">
    <property type="entry name" value="ASCH_Ef3133_like"/>
    <property type="match status" value="1"/>
</dbReference>
<evidence type="ECO:0000313" key="2">
    <source>
        <dbReference type="EMBL" id="RMB62872.1"/>
    </source>
</evidence>
<dbReference type="AlphaFoldDB" id="A0A3M0GJQ9"/>
<gene>
    <name evidence="2" type="ORF">EAX61_04660</name>
</gene>
<dbReference type="Pfam" id="PF04266">
    <property type="entry name" value="ASCH"/>
    <property type="match status" value="1"/>
</dbReference>